<reference evidence="2 3" key="1">
    <citation type="journal article" date="2013" name="Stand. Genomic Sci.">
        <title>Genomic Encyclopedia of Type Strains, Phase I: The one thousand microbial genomes (KMG-I) project.</title>
        <authorList>
            <person name="Kyrpides N.C."/>
            <person name="Woyke T."/>
            <person name="Eisen J.A."/>
            <person name="Garrity G."/>
            <person name="Lilburn T.G."/>
            <person name="Beck B.J."/>
            <person name="Whitman W.B."/>
            <person name="Hugenholtz P."/>
            <person name="Klenk H.P."/>
        </authorList>
    </citation>
    <scope>NUCLEOTIDE SEQUENCE [LARGE SCALE GENOMIC DNA]</scope>
    <source>
        <strain evidence="2 3">DSM 13484</strain>
    </source>
</reference>
<dbReference type="Pfam" id="PF02602">
    <property type="entry name" value="HEM4"/>
    <property type="match status" value="1"/>
</dbReference>
<protein>
    <submittedName>
        <fullName evidence="2">Uroporphyrinogen-III synthase</fullName>
    </submittedName>
</protein>
<feature type="domain" description="Tetrapyrrole biosynthesis uroporphyrinogen III synthase" evidence="1">
    <location>
        <begin position="21"/>
        <end position="231"/>
    </location>
</feature>
<dbReference type="Proteomes" id="UP000316778">
    <property type="component" value="Unassembled WGS sequence"/>
</dbReference>
<evidence type="ECO:0000313" key="2">
    <source>
        <dbReference type="EMBL" id="TWI82046.1"/>
    </source>
</evidence>
<dbReference type="CDD" id="cd06578">
    <property type="entry name" value="HemD"/>
    <property type="match status" value="1"/>
</dbReference>
<comment type="caution">
    <text evidence="2">The sequence shown here is derived from an EMBL/GenBank/DDBJ whole genome shotgun (WGS) entry which is preliminary data.</text>
</comment>
<dbReference type="InterPro" id="IPR003754">
    <property type="entry name" value="4pyrrol_synth_uPrphyn_synth"/>
</dbReference>
<dbReference type="AlphaFoldDB" id="A0A562SMY1"/>
<evidence type="ECO:0000313" key="3">
    <source>
        <dbReference type="Proteomes" id="UP000316778"/>
    </source>
</evidence>
<dbReference type="Gene3D" id="3.40.50.10090">
    <property type="match status" value="2"/>
</dbReference>
<dbReference type="OrthoDB" id="1523900at2"/>
<dbReference type="RefSeq" id="WP_145719170.1">
    <property type="nucleotide sequence ID" value="NZ_BAAAFY010000003.1"/>
</dbReference>
<dbReference type="EMBL" id="VLLG01000007">
    <property type="protein sequence ID" value="TWI82046.1"/>
    <property type="molecule type" value="Genomic_DNA"/>
</dbReference>
<accession>A0A562SMY1</accession>
<keyword evidence="3" id="KW-1185">Reference proteome</keyword>
<dbReference type="GO" id="GO:0004852">
    <property type="term" value="F:uroporphyrinogen-III synthase activity"/>
    <property type="evidence" value="ECO:0007669"/>
    <property type="project" value="InterPro"/>
</dbReference>
<proteinExistence type="predicted"/>
<name>A0A562SMY1_CHIJA</name>
<dbReference type="PANTHER" id="PTHR12390">
    <property type="entry name" value="UROPORPHYRINOGEN III SYNTHASE"/>
    <property type="match status" value="1"/>
</dbReference>
<sequence length="244" mass="27165">MQNERPRILCTRPLSGHLLEKAAGQGLDISVQAFTDIQPVITEELWGVIEQLLPQHITAVFTSAHAGNIMDRYLHQGDTFYVVSTWDICCLEGATLQAVQEALRECNFRATAANATALAYAIVQLGDVQEVYFFCSRQRRDELPAILSAHGIRVHEIVLYENVPTPVVTTSDYDGMFFFSPSAVTSFFSVNRLPRHTVCFAIGQTTAAALEDFTDNRIIISTAPSAESMVQTAIFYFNNINCYE</sequence>
<dbReference type="GO" id="GO:0006780">
    <property type="term" value="P:uroporphyrinogen III biosynthetic process"/>
    <property type="evidence" value="ECO:0007669"/>
    <property type="project" value="InterPro"/>
</dbReference>
<dbReference type="InterPro" id="IPR036108">
    <property type="entry name" value="4pyrrol_syn_uPrphyn_synt_sf"/>
</dbReference>
<dbReference type="InterPro" id="IPR039793">
    <property type="entry name" value="UROS/Hem4"/>
</dbReference>
<dbReference type="SUPFAM" id="SSF69618">
    <property type="entry name" value="HemD-like"/>
    <property type="match status" value="1"/>
</dbReference>
<dbReference type="PANTHER" id="PTHR12390:SF0">
    <property type="entry name" value="UROPORPHYRINOGEN-III SYNTHASE"/>
    <property type="match status" value="1"/>
</dbReference>
<evidence type="ECO:0000259" key="1">
    <source>
        <dbReference type="Pfam" id="PF02602"/>
    </source>
</evidence>
<gene>
    <name evidence="2" type="ORF">LX66_5363</name>
</gene>
<dbReference type="GO" id="GO:0005829">
    <property type="term" value="C:cytosol"/>
    <property type="evidence" value="ECO:0007669"/>
    <property type="project" value="TreeGrafter"/>
</dbReference>
<organism evidence="2 3">
    <name type="scientific">Chitinophaga japonensis</name>
    <name type="common">Flexibacter japonensis</name>
    <dbReference type="NCBI Taxonomy" id="104662"/>
    <lineage>
        <taxon>Bacteria</taxon>
        <taxon>Pseudomonadati</taxon>
        <taxon>Bacteroidota</taxon>
        <taxon>Chitinophagia</taxon>
        <taxon>Chitinophagales</taxon>
        <taxon>Chitinophagaceae</taxon>
        <taxon>Chitinophaga</taxon>
    </lineage>
</organism>